<feature type="compositionally biased region" description="Low complexity" evidence="1">
    <location>
        <begin position="199"/>
        <end position="216"/>
    </location>
</feature>
<accession>A0A9P4UT54</accession>
<feature type="compositionally biased region" description="Polar residues" evidence="1">
    <location>
        <begin position="1"/>
        <end position="21"/>
    </location>
</feature>
<gene>
    <name evidence="2" type="ORF">K431DRAFT_344124</name>
</gene>
<feature type="compositionally biased region" description="Low complexity" evidence="1">
    <location>
        <begin position="302"/>
        <end position="312"/>
    </location>
</feature>
<feature type="region of interest" description="Disordered" evidence="1">
    <location>
        <begin position="1"/>
        <end position="105"/>
    </location>
</feature>
<evidence type="ECO:0000256" key="1">
    <source>
        <dbReference type="SAM" id="MobiDB-lite"/>
    </source>
</evidence>
<comment type="caution">
    <text evidence="2">The sequence shown here is derived from an EMBL/GenBank/DDBJ whole genome shotgun (WGS) entry which is preliminary data.</text>
</comment>
<feature type="compositionally biased region" description="Basic and acidic residues" evidence="1">
    <location>
        <begin position="274"/>
        <end position="285"/>
    </location>
</feature>
<dbReference type="Proteomes" id="UP000799441">
    <property type="component" value="Unassembled WGS sequence"/>
</dbReference>
<feature type="compositionally biased region" description="Polar residues" evidence="1">
    <location>
        <begin position="251"/>
        <end position="265"/>
    </location>
</feature>
<keyword evidence="3" id="KW-1185">Reference proteome</keyword>
<sequence length="475" mass="54685">MEVSCFSISQYPAQSGRSIRMSSVPEEPEGSQQFPPFWQPGSADGAAEQQSPKAGPSAAERDIEEAMAHMNPHRNGDQNEGEPYAFNYTWNPPQHHEEGQRDLPTSQDGHNILSHQRSLEERLDHLQGKVEEEFKFRESGSVATTLEELQKELENAKSDLQHSIQQHRQKMKTLERQHRGEIETLKQQANVQGWRMNQTEQQMKAQAQQIQSQSEQLHMHSQQQRAFDGALKGFQDQMQQQRAEMDELRKQAQQPERTRQASQPMDPQLLTRVGRIETQLRDTHQPPEPNLTSRLERLERAQQQQQQQQQQPQPQPPTASLSNRVVKLEGSHRDLLGWMQQQKEIHDKDIRNLRGRHQRLEEDLQHTEDDLDSLERNFDGLRRENDKLKRSKSAQNVPTLGMFEPKLSPTWKPDPVPNSSGKNAGVGGSGWGKSWDVKKPPLQQRDPVAREPLARKPLGRSQSQRQYKGKPKQGF</sequence>
<dbReference type="EMBL" id="MU003772">
    <property type="protein sequence ID" value="KAF2724393.1"/>
    <property type="molecule type" value="Genomic_DNA"/>
</dbReference>
<feature type="region of interest" description="Disordered" evidence="1">
    <location>
        <begin position="199"/>
        <end position="320"/>
    </location>
</feature>
<dbReference type="AlphaFoldDB" id="A0A9P4UT54"/>
<name>A0A9P4UT54_9PEZI</name>
<evidence type="ECO:0000313" key="2">
    <source>
        <dbReference type="EMBL" id="KAF2724393.1"/>
    </source>
</evidence>
<protein>
    <submittedName>
        <fullName evidence="2">Uncharacterized protein</fullName>
    </submittedName>
</protein>
<organism evidence="2 3">
    <name type="scientific">Polychaeton citri CBS 116435</name>
    <dbReference type="NCBI Taxonomy" id="1314669"/>
    <lineage>
        <taxon>Eukaryota</taxon>
        <taxon>Fungi</taxon>
        <taxon>Dikarya</taxon>
        <taxon>Ascomycota</taxon>
        <taxon>Pezizomycotina</taxon>
        <taxon>Dothideomycetes</taxon>
        <taxon>Dothideomycetidae</taxon>
        <taxon>Capnodiales</taxon>
        <taxon>Capnodiaceae</taxon>
        <taxon>Polychaeton</taxon>
    </lineage>
</organism>
<feature type="region of interest" description="Disordered" evidence="1">
    <location>
        <begin position="385"/>
        <end position="475"/>
    </location>
</feature>
<evidence type="ECO:0000313" key="3">
    <source>
        <dbReference type="Proteomes" id="UP000799441"/>
    </source>
</evidence>
<proteinExistence type="predicted"/>
<reference evidence="2" key="1">
    <citation type="journal article" date="2020" name="Stud. Mycol.">
        <title>101 Dothideomycetes genomes: a test case for predicting lifestyles and emergence of pathogens.</title>
        <authorList>
            <person name="Haridas S."/>
            <person name="Albert R."/>
            <person name="Binder M."/>
            <person name="Bloem J."/>
            <person name="Labutti K."/>
            <person name="Salamov A."/>
            <person name="Andreopoulos B."/>
            <person name="Baker S."/>
            <person name="Barry K."/>
            <person name="Bills G."/>
            <person name="Bluhm B."/>
            <person name="Cannon C."/>
            <person name="Castanera R."/>
            <person name="Culley D."/>
            <person name="Daum C."/>
            <person name="Ezra D."/>
            <person name="Gonzalez J."/>
            <person name="Henrissat B."/>
            <person name="Kuo A."/>
            <person name="Liang C."/>
            <person name="Lipzen A."/>
            <person name="Lutzoni F."/>
            <person name="Magnuson J."/>
            <person name="Mondo S."/>
            <person name="Nolan M."/>
            <person name="Ohm R."/>
            <person name="Pangilinan J."/>
            <person name="Park H.-J."/>
            <person name="Ramirez L."/>
            <person name="Alfaro M."/>
            <person name="Sun H."/>
            <person name="Tritt A."/>
            <person name="Yoshinaga Y."/>
            <person name="Zwiers L.-H."/>
            <person name="Turgeon B."/>
            <person name="Goodwin S."/>
            <person name="Spatafora J."/>
            <person name="Crous P."/>
            <person name="Grigoriev I."/>
        </authorList>
    </citation>
    <scope>NUCLEOTIDE SEQUENCE</scope>
    <source>
        <strain evidence="2">CBS 116435</strain>
    </source>
</reference>